<dbReference type="InterPro" id="IPR052993">
    <property type="entry name" value="CFA-57"/>
</dbReference>
<dbReference type="PANTHER" id="PTHR32215">
    <property type="entry name" value="CILIA- AND FLAGELLA-ASSOCIATED PROTEIN 57"/>
    <property type="match status" value="1"/>
</dbReference>
<organism evidence="2">
    <name type="scientific">Trepomonas sp. PC1</name>
    <dbReference type="NCBI Taxonomy" id="1076344"/>
    <lineage>
        <taxon>Eukaryota</taxon>
        <taxon>Metamonada</taxon>
        <taxon>Diplomonadida</taxon>
        <taxon>Hexamitidae</taxon>
        <taxon>Hexamitinae</taxon>
        <taxon>Trepomonas</taxon>
    </lineage>
</organism>
<dbReference type="EMBL" id="GDID01001978">
    <property type="protein sequence ID" value="JAP94628.1"/>
    <property type="molecule type" value="Transcribed_RNA"/>
</dbReference>
<dbReference type="PANTHER" id="PTHR32215:SF0">
    <property type="entry name" value="CILIA- AND FLAGELLA-ASSOCIATED PROTEIN 57"/>
    <property type="match status" value="1"/>
</dbReference>
<protein>
    <submittedName>
        <fullName evidence="2">WD40 and SMC domain-containing protein</fullName>
    </submittedName>
</protein>
<gene>
    <name evidence="2" type="ORF">TPC1_12651</name>
</gene>
<dbReference type="InterPro" id="IPR036322">
    <property type="entry name" value="WD40_repeat_dom_sf"/>
</dbReference>
<evidence type="ECO:0000313" key="2">
    <source>
        <dbReference type="EMBL" id="JAP94628.1"/>
    </source>
</evidence>
<feature type="coiled-coil region" evidence="1">
    <location>
        <begin position="971"/>
        <end position="1031"/>
    </location>
</feature>
<sequence>MKFKPQPNIAKLQQVFGLTECNTGTLHYIQQDVIAFLSGFQIIFYDYYRNIMLNSLNLGENINKVNQIEFYNSNAQLLTCEDRPEGAVVSLYNRSAPLEYQLMHRLQLTIPGTTQSQPLQSVLLAKFISPSKLAVISGAPDFMFLVYENDQKTAVLPTFTLKISENNILQENCGTIKLLQLSDKELLLIAGQVLKTIRLQQSITKILPPNGFNTLSRKFTFTDGIFLNKHLKKTFKDIPVDADQLIILTTLEGVMVVMFKTTIVKEIIKPFLKEIQSVQFYSAQQQFNFSLQNNTDDSQKNFTFFNETYQKLEQQQEMSCGYLYFSGGQYIHCFGFRVSDFFKWVAKSFYANQTNWASQLDCDKVLVHLMSYNASIVVDQVCQKVGGFLGLKQILVNNQHLVGWCRSETSKQLIGVQLQLINKRLAEIDRLYLQTTQIGSDFRTEVENQLQSPDIKILISQDNLTQLKGEIVKLDTMEVNINSVNFLGKQETDISDVSLQYNPESQRELWLLQPPNPAQQITAVSTAMSKLHLLSKDRQMRVLSQQFVDAGSARFQDMGRQCAVHPSAKYAVLCGSNFVDVYQIFYDRSEQLHRFDIDFCNHCIFTAGGELMVANSGSHFYVIDFFQLKILYKITDLDGRILGLCNLFRDDVPAQYQYEIFLWTQNGTVCRFDLLGRKRVFQVVLKQKHVRTAAPISSQFQEEPYLVCILNDDSTLVIDKLCKSYGEFPVESVMSQQQALNLIKISGAATTDIICSVNDGEIALQKVYRGVPVAVLNVNQYIITGYSLGYVCIKNVAQSFTNFKNGEKCAREKELLLNLHSQSVISIVPADGGFIYITEDGLMYSFQLQDVTALKKLDDSKFTIISYQQLNQLENQIVKLKNDIFEVRVMTNNKKDALQKDFMQQMDNLINQTTEMTSQQLSEQSKLKTEHDNKTILLKRQIANNQALFKTSKQALDQQYTKRQVFMHDDIQKLKQQFVRIKEELETVERQTQLQLENELLQQQNQRDQDIQILEEEVHVKKHKIDEMKLQHDEFYKMSENELYREASQLQTLFFQQKIDLEAEMVDAQQQHKRVKEEYSVLEQQLRSNQENITKKKIQIQELNQLIQQTEKDIELSKQEIKQNELTLQQREKRILDLDQKIRELNKISFILQFKIRELKRTIKPKEIELEDLKQKLDEMNKELLQYKQNLKILKTNKKELQSKNLSLKQQIQNSAQFEQTTVKKLQEVRIEINKMILLINDQEAKFKQLQQKRELADRNIDYRMLVQQLKIVQECLYRKPNLLIQKKQLEEEEGNFSKMENNVVKLQQKLQKQKSSTKSSTSGVMAQNAQLMQEINQLRRELHQAMVQANSNCQIDEGLMRLYEQNRATIQQLRANIRQKEKQAQNAGYLPDLQ</sequence>
<evidence type="ECO:0000256" key="1">
    <source>
        <dbReference type="SAM" id="Coils"/>
    </source>
</evidence>
<accession>A0A146KEJ5</accession>
<dbReference type="SUPFAM" id="SSF50978">
    <property type="entry name" value="WD40 repeat-like"/>
    <property type="match status" value="1"/>
</dbReference>
<reference evidence="2" key="1">
    <citation type="submission" date="2015-07" db="EMBL/GenBank/DDBJ databases">
        <title>Adaptation to a free-living lifestyle via gene acquisitions in the diplomonad Trepomonas sp. PC1.</title>
        <authorList>
            <person name="Xu F."/>
            <person name="Jerlstrom-Hultqvist J."/>
            <person name="Kolisko M."/>
            <person name="Simpson A.G.B."/>
            <person name="Roger A.J."/>
            <person name="Svard S.G."/>
            <person name="Andersson J.O."/>
        </authorList>
    </citation>
    <scope>NUCLEOTIDE SEQUENCE</scope>
    <source>
        <strain evidence="2">PC1</strain>
    </source>
</reference>
<proteinExistence type="predicted"/>
<feature type="coiled-coil region" evidence="1">
    <location>
        <begin position="1058"/>
        <end position="1391"/>
    </location>
</feature>
<name>A0A146KEJ5_9EUKA</name>
<keyword evidence="1" id="KW-0175">Coiled coil</keyword>